<feature type="region of interest" description="Disordered" evidence="6">
    <location>
        <begin position="174"/>
        <end position="201"/>
    </location>
</feature>
<feature type="region of interest" description="Disordered" evidence="6">
    <location>
        <begin position="86"/>
        <end position="118"/>
    </location>
</feature>
<reference evidence="9" key="2">
    <citation type="submission" date="2020-05" db="UniProtKB">
        <authorList>
            <consortium name="EnsemblMetazoa"/>
        </authorList>
    </citation>
    <scope>IDENTIFICATION</scope>
    <source>
        <strain evidence="9">ACHKN1017</strain>
    </source>
</reference>
<dbReference type="PANTHER" id="PTHR16442:SF1">
    <property type="entry name" value="RING FINGER PROTEIN 17"/>
    <property type="match status" value="1"/>
</dbReference>
<dbReference type="InterPro" id="IPR002999">
    <property type="entry name" value="Tudor"/>
</dbReference>
<protein>
    <recommendedName>
        <fullName evidence="11">HTH OST-type domain-containing protein</fullName>
    </recommendedName>
</protein>
<dbReference type="Gene3D" id="2.40.50.90">
    <property type="match status" value="1"/>
</dbReference>
<dbReference type="SMART" id="SM00333">
    <property type="entry name" value="TUDOR"/>
    <property type="match status" value="1"/>
</dbReference>
<evidence type="ECO:0000256" key="1">
    <source>
        <dbReference type="ARBA" id="ARBA00004496"/>
    </source>
</evidence>
<evidence type="ECO:0000256" key="6">
    <source>
        <dbReference type="SAM" id="MobiDB-lite"/>
    </source>
</evidence>
<feature type="coiled-coil region" evidence="5">
    <location>
        <begin position="141"/>
        <end position="168"/>
    </location>
</feature>
<dbReference type="GO" id="GO:0007283">
    <property type="term" value="P:spermatogenesis"/>
    <property type="evidence" value="ECO:0007669"/>
    <property type="project" value="UniProtKB-KW"/>
</dbReference>
<dbReference type="CDD" id="cd20379">
    <property type="entry name" value="Tudor_dTUD-like"/>
    <property type="match status" value="1"/>
</dbReference>
<proteinExistence type="predicted"/>
<evidence type="ECO:0000256" key="5">
    <source>
        <dbReference type="SAM" id="Coils"/>
    </source>
</evidence>
<evidence type="ECO:0000256" key="3">
    <source>
        <dbReference type="ARBA" id="ARBA00022737"/>
    </source>
</evidence>
<dbReference type="GO" id="GO:0005737">
    <property type="term" value="C:cytoplasm"/>
    <property type="evidence" value="ECO:0007669"/>
    <property type="project" value="UniProtKB-SubCell"/>
</dbReference>
<keyword evidence="5" id="KW-0175">Coiled coil</keyword>
<dbReference type="STRING" id="43041.A0A182JWN2"/>
<evidence type="ECO:0000259" key="7">
    <source>
        <dbReference type="PROSITE" id="PS50304"/>
    </source>
</evidence>
<keyword evidence="4" id="KW-0744">Spermatogenesis</keyword>
<dbReference type="InterPro" id="IPR035437">
    <property type="entry name" value="SNase_OB-fold_sf"/>
</dbReference>
<dbReference type="PANTHER" id="PTHR16442">
    <property type="entry name" value="RING FINGER PROTEIN 17"/>
    <property type="match status" value="1"/>
</dbReference>
<accession>A0A182JWN2</accession>
<dbReference type="SUPFAM" id="SSF63748">
    <property type="entry name" value="Tudor/PWWP/MBT"/>
    <property type="match status" value="1"/>
</dbReference>
<evidence type="ECO:0000313" key="10">
    <source>
        <dbReference type="Proteomes" id="UP000075881"/>
    </source>
</evidence>
<dbReference type="Gene3D" id="2.30.30.140">
    <property type="match status" value="1"/>
</dbReference>
<evidence type="ECO:0000259" key="8">
    <source>
        <dbReference type="PROSITE" id="PS51644"/>
    </source>
</evidence>
<dbReference type="Gene3D" id="3.30.420.610">
    <property type="entry name" value="LOTUS domain-like"/>
    <property type="match status" value="1"/>
</dbReference>
<comment type="subcellular location">
    <subcellularLocation>
        <location evidence="1">Cytoplasm</location>
    </subcellularLocation>
</comment>
<dbReference type="GO" id="GO:0030154">
    <property type="term" value="P:cell differentiation"/>
    <property type="evidence" value="ECO:0007669"/>
    <property type="project" value="UniProtKB-ARBA"/>
</dbReference>
<dbReference type="PROSITE" id="PS50304">
    <property type="entry name" value="TUDOR"/>
    <property type="match status" value="1"/>
</dbReference>
<keyword evidence="10" id="KW-1185">Reference proteome</keyword>
<dbReference type="AlphaFoldDB" id="A0A182JWN2"/>
<dbReference type="Pfam" id="PF00567">
    <property type="entry name" value="TUDOR"/>
    <property type="match status" value="1"/>
</dbReference>
<dbReference type="InterPro" id="IPR025605">
    <property type="entry name" value="OST-HTH/LOTUS_dom"/>
</dbReference>
<keyword evidence="3" id="KW-0677">Repeat</keyword>
<dbReference type="EnsemblMetazoa" id="ACHR002914-RA">
    <property type="protein sequence ID" value="ACHR002914-PA"/>
    <property type="gene ID" value="ACHR002914"/>
</dbReference>
<evidence type="ECO:0008006" key="11">
    <source>
        <dbReference type="Google" id="ProtNLM"/>
    </source>
</evidence>
<dbReference type="CDD" id="cd09972">
    <property type="entry name" value="LOTUS_TDRD_OSKAR"/>
    <property type="match status" value="1"/>
</dbReference>
<dbReference type="PROSITE" id="PS51644">
    <property type="entry name" value="HTH_OST"/>
    <property type="match status" value="1"/>
</dbReference>
<feature type="compositionally biased region" description="Basic and acidic residues" evidence="6">
    <location>
        <begin position="177"/>
        <end position="186"/>
    </location>
</feature>
<evidence type="ECO:0000256" key="4">
    <source>
        <dbReference type="ARBA" id="ARBA00022871"/>
    </source>
</evidence>
<keyword evidence="4" id="KW-0221">Differentiation</keyword>
<keyword evidence="2" id="KW-0963">Cytoplasm</keyword>
<evidence type="ECO:0000313" key="9">
    <source>
        <dbReference type="EnsemblMetazoa" id="ACHR002914-PA"/>
    </source>
</evidence>
<organism evidence="9 10">
    <name type="scientific">Anopheles christyi</name>
    <dbReference type="NCBI Taxonomy" id="43041"/>
    <lineage>
        <taxon>Eukaryota</taxon>
        <taxon>Metazoa</taxon>
        <taxon>Ecdysozoa</taxon>
        <taxon>Arthropoda</taxon>
        <taxon>Hexapoda</taxon>
        <taxon>Insecta</taxon>
        <taxon>Pterygota</taxon>
        <taxon>Neoptera</taxon>
        <taxon>Endopterygota</taxon>
        <taxon>Diptera</taxon>
        <taxon>Nematocera</taxon>
        <taxon>Culicoidea</taxon>
        <taxon>Culicidae</taxon>
        <taxon>Anophelinae</taxon>
        <taxon>Anopheles</taxon>
    </lineage>
</organism>
<dbReference type="VEuPathDB" id="VectorBase:ACHR002914"/>
<name>A0A182JWN2_9DIPT</name>
<reference evidence="10" key="1">
    <citation type="submission" date="2013-03" db="EMBL/GenBank/DDBJ databases">
        <title>The Genome Sequence of Anopheles christyi ACHKN1017.</title>
        <authorList>
            <consortium name="The Broad Institute Genomics Platform"/>
            <person name="Neafsey D.E."/>
            <person name="Besansky N."/>
            <person name="Walker B."/>
            <person name="Young S.K."/>
            <person name="Zeng Q."/>
            <person name="Gargeya S."/>
            <person name="Fitzgerald M."/>
            <person name="Haas B."/>
            <person name="Abouelleil A."/>
            <person name="Allen A.W."/>
            <person name="Alvarado L."/>
            <person name="Arachchi H.M."/>
            <person name="Berlin A.M."/>
            <person name="Chapman S.B."/>
            <person name="Gainer-Dewar J."/>
            <person name="Goldberg J."/>
            <person name="Griggs A."/>
            <person name="Gujja S."/>
            <person name="Hansen M."/>
            <person name="Howarth C."/>
            <person name="Imamovic A."/>
            <person name="Ireland A."/>
            <person name="Larimer J."/>
            <person name="McCowan C."/>
            <person name="Murphy C."/>
            <person name="Pearson M."/>
            <person name="Poon T.W."/>
            <person name="Priest M."/>
            <person name="Roberts A."/>
            <person name="Saif S."/>
            <person name="Shea T."/>
            <person name="Sisk P."/>
            <person name="Sykes S."/>
            <person name="Wortman J."/>
            <person name="Nusbaum C."/>
            <person name="Birren B."/>
        </authorList>
    </citation>
    <scope>NUCLEOTIDE SEQUENCE [LARGE SCALE GENOMIC DNA]</scope>
    <source>
        <strain evidence="10">ACHKN1017</strain>
    </source>
</reference>
<evidence type="ECO:0000256" key="2">
    <source>
        <dbReference type="ARBA" id="ARBA00022490"/>
    </source>
</evidence>
<sequence length="472" mass="53341">MDEIKTIIRALAISNASNGITVAQLNKDFKNLEGYSIPYGQFGFYSLDVMLRTMTDALRVSGYGMTAIVQPLSNEKSQHVREMVKRNKNTSKKPIQNNHTTRKVSPAKGYDKNDETTHGTQFTHFASYNGIQKQQPACVDLHKFQQDIREELRRAERQNNALKAIQNIDGPKQQTFKGREEQRKSVTVDNPKMSPSHAKIDQSNTLSEIISMSSLKVDYTLTNGVTVPMSGKTALKQKYECANLAFVQSSIPADAMTAKEMVAATKLPPHLQPKTVFKAVVTAALNPKHLHVHLMEHTDKLLSLAPYIDTLYRTKASGDEWLMPEGMVQVGLYCAAKYYNRWYRAKIMSELNHRRVLLLYIDYGYLRYVSLPNVRFLARELASIPPQVLQVSLEYLKPARDTWSGASCEHFATLVHRKVLDMIIINTKQDESTLDVILTSSLNSSIDSLIRNSHEGTLNKQLALHSDILWLS</sequence>
<feature type="domain" description="Tudor" evidence="7">
    <location>
        <begin position="327"/>
        <end position="384"/>
    </location>
</feature>
<feature type="domain" description="HTH OST-type" evidence="8">
    <location>
        <begin position="1"/>
        <end position="74"/>
    </location>
</feature>
<dbReference type="InterPro" id="IPR041966">
    <property type="entry name" value="LOTUS-like"/>
</dbReference>
<dbReference type="Pfam" id="PF12872">
    <property type="entry name" value="OST-HTH"/>
    <property type="match status" value="1"/>
</dbReference>
<dbReference type="Proteomes" id="UP000075881">
    <property type="component" value="Unassembled WGS sequence"/>
</dbReference>